<dbReference type="GO" id="GO:0005886">
    <property type="term" value="C:plasma membrane"/>
    <property type="evidence" value="ECO:0007669"/>
    <property type="project" value="UniProtKB-SubCell"/>
</dbReference>
<feature type="transmembrane region" description="Helical" evidence="12">
    <location>
        <begin position="285"/>
        <end position="308"/>
    </location>
</feature>
<evidence type="ECO:0000256" key="12">
    <source>
        <dbReference type="RuleBase" id="RU010713"/>
    </source>
</evidence>
<protein>
    <recommendedName>
        <fullName evidence="12">Innexin</fullName>
    </recommendedName>
</protein>
<evidence type="ECO:0000256" key="6">
    <source>
        <dbReference type="ARBA" id="ARBA00022868"/>
    </source>
</evidence>
<keyword evidence="3 12" id="KW-0813">Transport</keyword>
<name>A0A0V1I265_9BILA</name>
<dbReference type="EMBL" id="JYDP01000009">
    <property type="protein sequence ID" value="KRZ16897.1"/>
    <property type="molecule type" value="Genomic_DNA"/>
</dbReference>
<proteinExistence type="inferred from homology"/>
<comment type="subcellular location">
    <subcellularLocation>
        <location evidence="1">Cell junction</location>
        <location evidence="1">Gap junction</location>
    </subcellularLocation>
    <subcellularLocation>
        <location evidence="2 12">Cell membrane</location>
        <topology evidence="2 12">Multi-pass membrane protein</topology>
    </subcellularLocation>
</comment>
<keyword evidence="11 12" id="KW-0407">Ion channel</keyword>
<keyword evidence="6" id="KW-0303">Gap junction</keyword>
<dbReference type="STRING" id="268475.A0A0V1I265"/>
<feature type="transmembrane region" description="Helical" evidence="12">
    <location>
        <begin position="189"/>
        <end position="214"/>
    </location>
</feature>
<dbReference type="GO" id="GO:0034220">
    <property type="term" value="P:monoatomic ion transmembrane transport"/>
    <property type="evidence" value="ECO:0007669"/>
    <property type="project" value="UniProtKB-KW"/>
</dbReference>
<comment type="similarity">
    <text evidence="12">Belongs to the pannexin family.</text>
</comment>
<dbReference type="OrthoDB" id="5867527at2759"/>
<keyword evidence="5 12" id="KW-0812">Transmembrane</keyword>
<evidence type="ECO:0000256" key="10">
    <source>
        <dbReference type="ARBA" id="ARBA00023136"/>
    </source>
</evidence>
<reference evidence="13 14" key="1">
    <citation type="submission" date="2015-01" db="EMBL/GenBank/DDBJ databases">
        <title>Evolution of Trichinella species and genotypes.</title>
        <authorList>
            <person name="Korhonen P.K."/>
            <person name="Edoardo P."/>
            <person name="Giuseppe L.R."/>
            <person name="Gasser R.B."/>
        </authorList>
    </citation>
    <scope>NUCLEOTIDE SEQUENCE [LARGE SCALE GENOMIC DNA]</scope>
    <source>
        <strain evidence="13">ISS1029</strain>
    </source>
</reference>
<evidence type="ECO:0000256" key="11">
    <source>
        <dbReference type="ARBA" id="ARBA00023303"/>
    </source>
</evidence>
<evidence type="ECO:0000256" key="2">
    <source>
        <dbReference type="ARBA" id="ARBA00004651"/>
    </source>
</evidence>
<keyword evidence="14" id="KW-1185">Reference proteome</keyword>
<keyword evidence="9 12" id="KW-0406">Ion transport</keyword>
<keyword evidence="8 12" id="KW-1133">Transmembrane helix</keyword>
<evidence type="ECO:0000256" key="3">
    <source>
        <dbReference type="ARBA" id="ARBA00022448"/>
    </source>
</evidence>
<comment type="caution">
    <text evidence="13">The sequence shown here is derived from an EMBL/GenBank/DDBJ whole genome shotgun (WGS) entry which is preliminary data.</text>
</comment>
<keyword evidence="4" id="KW-1003">Cell membrane</keyword>
<evidence type="ECO:0000256" key="1">
    <source>
        <dbReference type="ARBA" id="ARBA00004610"/>
    </source>
</evidence>
<evidence type="ECO:0000256" key="7">
    <source>
        <dbReference type="ARBA" id="ARBA00022949"/>
    </source>
</evidence>
<evidence type="ECO:0000256" key="4">
    <source>
        <dbReference type="ARBA" id="ARBA00022475"/>
    </source>
</evidence>
<accession>A0A0V1I265</accession>
<dbReference type="PANTHER" id="PTHR11893">
    <property type="entry name" value="INNEXIN"/>
    <property type="match status" value="1"/>
</dbReference>
<dbReference type="GO" id="GO:0005921">
    <property type="term" value="C:gap junction"/>
    <property type="evidence" value="ECO:0007669"/>
    <property type="project" value="UniProtKB-SubCell"/>
</dbReference>
<dbReference type="PRINTS" id="PR01262">
    <property type="entry name" value="INNEXIN"/>
</dbReference>
<sequence>LLNSVQYCQLCSMVSFLCRIYYQAAVSFRNICPTKLNKTPNSSTRHSLDKVRHIDHIPAYQADKLLHGSHQLRATAHGGHHGGKKEIGLTMLLYYLANAFKHLQPRVDDDFVDKLHYFYTTTILLSFSILVSAKQYVGYPIQCWVPATFTDAMEQYTENYCWVQNTYWVPIEEDIPREMYNRRNRQISYYQWVPFVLSLEALLFYIPCIIWRGLLHWHSGVNLRGLVQMACDARLMDPEYKMRTVLTMARHMEDEFEVQKLCACDRTRSRSCMKNYTLHRHCGSYITMLYISIKLLYTLNIMLQFLVLNHFLGTRNVLYGFSVLHDLLKEVEWEQTGIFPRVTLCDFEVRVLGNVHRHTVQCVLMINMFNEKIFLFLWFWFLAVGLATMLNTIYWILTMLLPNYGINFVRKYLRLLCDQPSRLVADEATLKKFVGEFLRRDGVFILRLIASRASEIICSELTLTLWTDYNSLDRSSSQQLWEAENDSTL</sequence>
<dbReference type="GO" id="GO:0005243">
    <property type="term" value="F:gap junction channel activity"/>
    <property type="evidence" value="ECO:0007669"/>
    <property type="project" value="TreeGrafter"/>
</dbReference>
<evidence type="ECO:0000313" key="14">
    <source>
        <dbReference type="Proteomes" id="UP000055024"/>
    </source>
</evidence>
<dbReference type="PANTHER" id="PTHR11893:SF18">
    <property type="entry name" value="INNEXIN UNC-7"/>
    <property type="match status" value="1"/>
</dbReference>
<dbReference type="PROSITE" id="PS51013">
    <property type="entry name" value="PANNEXIN"/>
    <property type="match status" value="1"/>
</dbReference>
<organism evidence="13 14">
    <name type="scientific">Trichinella zimbabwensis</name>
    <dbReference type="NCBI Taxonomy" id="268475"/>
    <lineage>
        <taxon>Eukaryota</taxon>
        <taxon>Metazoa</taxon>
        <taxon>Ecdysozoa</taxon>
        <taxon>Nematoda</taxon>
        <taxon>Enoplea</taxon>
        <taxon>Dorylaimia</taxon>
        <taxon>Trichinellida</taxon>
        <taxon>Trichinellidae</taxon>
        <taxon>Trichinella</taxon>
    </lineage>
</organism>
<evidence type="ECO:0000256" key="5">
    <source>
        <dbReference type="ARBA" id="ARBA00022692"/>
    </source>
</evidence>
<dbReference type="Proteomes" id="UP000055024">
    <property type="component" value="Unassembled WGS sequence"/>
</dbReference>
<feature type="non-terminal residue" evidence="13">
    <location>
        <position position="1"/>
    </location>
</feature>
<dbReference type="InterPro" id="IPR000990">
    <property type="entry name" value="Innexin"/>
</dbReference>
<keyword evidence="10 12" id="KW-0472">Membrane</keyword>
<feature type="transmembrane region" description="Helical" evidence="12">
    <location>
        <begin position="373"/>
        <end position="397"/>
    </location>
</feature>
<evidence type="ECO:0000256" key="9">
    <source>
        <dbReference type="ARBA" id="ARBA00023065"/>
    </source>
</evidence>
<keyword evidence="7" id="KW-0965">Cell junction</keyword>
<dbReference type="Pfam" id="PF00876">
    <property type="entry name" value="Innexin"/>
    <property type="match status" value="1"/>
</dbReference>
<comment type="function">
    <text evidence="12">Structural component of the gap junctions.</text>
</comment>
<evidence type="ECO:0000256" key="8">
    <source>
        <dbReference type="ARBA" id="ARBA00022989"/>
    </source>
</evidence>
<gene>
    <name evidence="13" type="primary">unc-7</name>
    <name evidence="12" type="synonym">inx</name>
    <name evidence="13" type="ORF">T11_16357</name>
</gene>
<comment type="caution">
    <text evidence="12">Lacks conserved residue(s) required for the propagation of feature annotation.</text>
</comment>
<evidence type="ECO:0000313" key="13">
    <source>
        <dbReference type="EMBL" id="KRZ16897.1"/>
    </source>
</evidence>
<dbReference type="AlphaFoldDB" id="A0A0V1I265"/>